<evidence type="ECO:0000313" key="2">
    <source>
        <dbReference type="Proteomes" id="UP000275408"/>
    </source>
</evidence>
<name>A0A3M6TTT1_POCDA</name>
<protein>
    <submittedName>
        <fullName evidence="1">Uncharacterized protein</fullName>
    </submittedName>
</protein>
<organism evidence="1 2">
    <name type="scientific">Pocillopora damicornis</name>
    <name type="common">Cauliflower coral</name>
    <name type="synonym">Millepora damicornis</name>
    <dbReference type="NCBI Taxonomy" id="46731"/>
    <lineage>
        <taxon>Eukaryota</taxon>
        <taxon>Metazoa</taxon>
        <taxon>Cnidaria</taxon>
        <taxon>Anthozoa</taxon>
        <taxon>Hexacorallia</taxon>
        <taxon>Scleractinia</taxon>
        <taxon>Astrocoeniina</taxon>
        <taxon>Pocilloporidae</taxon>
        <taxon>Pocillopora</taxon>
    </lineage>
</organism>
<proteinExistence type="predicted"/>
<sequence>MAKLIRSVFRGFDNDEVLLNACIVTLLNMMATLRASPLECCVQQQYLTDKNQKFVHRQKKIFKLISLPTR</sequence>
<comment type="caution">
    <text evidence="1">The sequence shown here is derived from an EMBL/GenBank/DDBJ whole genome shotgun (WGS) entry which is preliminary data.</text>
</comment>
<reference evidence="1 2" key="1">
    <citation type="journal article" date="2018" name="Sci. Rep.">
        <title>Comparative analysis of the Pocillopora damicornis genome highlights role of immune system in coral evolution.</title>
        <authorList>
            <person name="Cunning R."/>
            <person name="Bay R.A."/>
            <person name="Gillette P."/>
            <person name="Baker A.C."/>
            <person name="Traylor-Knowles N."/>
        </authorList>
    </citation>
    <scope>NUCLEOTIDE SEQUENCE [LARGE SCALE GENOMIC DNA]</scope>
    <source>
        <strain evidence="1">RSMAS</strain>
        <tissue evidence="1">Whole animal</tissue>
    </source>
</reference>
<dbReference type="Proteomes" id="UP000275408">
    <property type="component" value="Unassembled WGS sequence"/>
</dbReference>
<dbReference type="AlphaFoldDB" id="A0A3M6TTT1"/>
<dbReference type="EMBL" id="RCHS01002960">
    <property type="protein sequence ID" value="RMX44708.1"/>
    <property type="molecule type" value="Genomic_DNA"/>
</dbReference>
<gene>
    <name evidence="1" type="ORF">pdam_00012743</name>
</gene>
<accession>A0A3M6TTT1</accession>
<keyword evidence="2" id="KW-1185">Reference proteome</keyword>
<evidence type="ECO:0000313" key="1">
    <source>
        <dbReference type="EMBL" id="RMX44708.1"/>
    </source>
</evidence>